<organism evidence="17 18">
    <name type="scientific">Dyadobacter jiangsuensis</name>
    <dbReference type="NCBI Taxonomy" id="1591085"/>
    <lineage>
        <taxon>Bacteria</taxon>
        <taxon>Pseudomonadati</taxon>
        <taxon>Bacteroidota</taxon>
        <taxon>Cytophagia</taxon>
        <taxon>Cytophagales</taxon>
        <taxon>Spirosomataceae</taxon>
        <taxon>Dyadobacter</taxon>
    </lineage>
</organism>
<dbReference type="Gene3D" id="3.30.565.10">
    <property type="entry name" value="Histidine kinase-like ATPase, C-terminal domain"/>
    <property type="match status" value="1"/>
</dbReference>
<dbReference type="Proteomes" id="UP000241964">
    <property type="component" value="Unassembled WGS sequence"/>
</dbReference>
<dbReference type="InterPro" id="IPR036890">
    <property type="entry name" value="HATPase_C_sf"/>
</dbReference>
<evidence type="ECO:0000313" key="17">
    <source>
        <dbReference type="EMBL" id="PSL31427.1"/>
    </source>
</evidence>
<dbReference type="GO" id="GO:0000155">
    <property type="term" value="F:phosphorelay sensor kinase activity"/>
    <property type="evidence" value="ECO:0007669"/>
    <property type="project" value="InterPro"/>
</dbReference>
<feature type="transmembrane region" description="Helical" evidence="14">
    <location>
        <begin position="154"/>
        <end position="176"/>
    </location>
</feature>
<dbReference type="SUPFAM" id="SSF158472">
    <property type="entry name" value="HAMP domain-like"/>
    <property type="match status" value="1"/>
</dbReference>
<accession>A0A2P8GBT2</accession>
<keyword evidence="12" id="KW-0902">Two-component regulatory system</keyword>
<dbReference type="RefSeq" id="WP_106594764.1">
    <property type="nucleotide sequence ID" value="NZ_PYAS01000003.1"/>
</dbReference>
<evidence type="ECO:0000256" key="12">
    <source>
        <dbReference type="ARBA" id="ARBA00023012"/>
    </source>
</evidence>
<dbReference type="InterPro" id="IPR036097">
    <property type="entry name" value="HisK_dim/P_sf"/>
</dbReference>
<evidence type="ECO:0000256" key="14">
    <source>
        <dbReference type="SAM" id="Phobius"/>
    </source>
</evidence>
<evidence type="ECO:0000259" key="15">
    <source>
        <dbReference type="PROSITE" id="PS50109"/>
    </source>
</evidence>
<feature type="domain" description="HAMP" evidence="16">
    <location>
        <begin position="178"/>
        <end position="231"/>
    </location>
</feature>
<dbReference type="PANTHER" id="PTHR45528">
    <property type="entry name" value="SENSOR HISTIDINE KINASE CPXA"/>
    <property type="match status" value="1"/>
</dbReference>
<gene>
    <name evidence="17" type="ORF">CLV60_103293</name>
</gene>
<feature type="transmembrane region" description="Helical" evidence="14">
    <location>
        <begin position="6"/>
        <end position="27"/>
    </location>
</feature>
<evidence type="ECO:0000256" key="2">
    <source>
        <dbReference type="ARBA" id="ARBA00004651"/>
    </source>
</evidence>
<dbReference type="AlphaFoldDB" id="A0A2P8GBT2"/>
<evidence type="ECO:0000313" key="18">
    <source>
        <dbReference type="Proteomes" id="UP000241964"/>
    </source>
</evidence>
<dbReference type="GO" id="GO:0005524">
    <property type="term" value="F:ATP binding"/>
    <property type="evidence" value="ECO:0007669"/>
    <property type="project" value="UniProtKB-KW"/>
</dbReference>
<proteinExistence type="predicted"/>
<dbReference type="SMART" id="SM00304">
    <property type="entry name" value="HAMP"/>
    <property type="match status" value="1"/>
</dbReference>
<dbReference type="Pfam" id="PF00512">
    <property type="entry name" value="HisKA"/>
    <property type="match status" value="1"/>
</dbReference>
<evidence type="ECO:0000256" key="10">
    <source>
        <dbReference type="ARBA" id="ARBA00022840"/>
    </source>
</evidence>
<comment type="subcellular location">
    <subcellularLocation>
        <location evidence="2">Cell membrane</location>
        <topology evidence="2">Multi-pass membrane protein</topology>
    </subcellularLocation>
</comment>
<dbReference type="SUPFAM" id="SSF47384">
    <property type="entry name" value="Homodimeric domain of signal transducing histidine kinase"/>
    <property type="match status" value="1"/>
</dbReference>
<dbReference type="SMART" id="SM00387">
    <property type="entry name" value="HATPase_c"/>
    <property type="match status" value="1"/>
</dbReference>
<evidence type="ECO:0000256" key="9">
    <source>
        <dbReference type="ARBA" id="ARBA00022777"/>
    </source>
</evidence>
<dbReference type="SMART" id="SM00388">
    <property type="entry name" value="HisKA"/>
    <property type="match status" value="1"/>
</dbReference>
<keyword evidence="5" id="KW-0597">Phosphoprotein</keyword>
<dbReference type="Gene3D" id="6.10.340.10">
    <property type="match status" value="1"/>
</dbReference>
<dbReference type="PANTHER" id="PTHR45528:SF1">
    <property type="entry name" value="SENSOR HISTIDINE KINASE CPXA"/>
    <property type="match status" value="1"/>
</dbReference>
<dbReference type="Pfam" id="PF02518">
    <property type="entry name" value="HATPase_c"/>
    <property type="match status" value="1"/>
</dbReference>
<evidence type="ECO:0000256" key="11">
    <source>
        <dbReference type="ARBA" id="ARBA00022989"/>
    </source>
</evidence>
<evidence type="ECO:0000259" key="16">
    <source>
        <dbReference type="PROSITE" id="PS50885"/>
    </source>
</evidence>
<dbReference type="PRINTS" id="PR00344">
    <property type="entry name" value="BCTRLSENSOR"/>
</dbReference>
<keyword evidence="18" id="KW-1185">Reference proteome</keyword>
<dbReference type="CDD" id="cd06225">
    <property type="entry name" value="HAMP"/>
    <property type="match status" value="1"/>
</dbReference>
<keyword evidence="7 14" id="KW-0812">Transmembrane</keyword>
<dbReference type="InterPro" id="IPR003661">
    <property type="entry name" value="HisK_dim/P_dom"/>
</dbReference>
<keyword evidence="8" id="KW-0547">Nucleotide-binding</keyword>
<evidence type="ECO:0000256" key="5">
    <source>
        <dbReference type="ARBA" id="ARBA00022553"/>
    </source>
</evidence>
<dbReference type="Pfam" id="PF00672">
    <property type="entry name" value="HAMP"/>
    <property type="match status" value="1"/>
</dbReference>
<dbReference type="InterPro" id="IPR003594">
    <property type="entry name" value="HATPase_dom"/>
</dbReference>
<evidence type="ECO:0000256" key="1">
    <source>
        <dbReference type="ARBA" id="ARBA00000085"/>
    </source>
</evidence>
<dbReference type="InterPro" id="IPR050398">
    <property type="entry name" value="HssS/ArlS-like"/>
</dbReference>
<comment type="caution">
    <text evidence="17">The sequence shown here is derived from an EMBL/GenBank/DDBJ whole genome shotgun (WGS) entry which is preliminary data.</text>
</comment>
<comment type="catalytic activity">
    <reaction evidence="1">
        <text>ATP + protein L-histidine = ADP + protein N-phospho-L-histidine.</text>
        <dbReference type="EC" id="2.7.13.3"/>
    </reaction>
</comment>
<dbReference type="EMBL" id="PYAS01000003">
    <property type="protein sequence ID" value="PSL31427.1"/>
    <property type="molecule type" value="Genomic_DNA"/>
</dbReference>
<keyword evidence="4" id="KW-1003">Cell membrane</keyword>
<reference evidence="17 18" key="1">
    <citation type="submission" date="2018-03" db="EMBL/GenBank/DDBJ databases">
        <title>Genomic Encyclopedia of Archaeal and Bacterial Type Strains, Phase II (KMG-II): from individual species to whole genera.</title>
        <authorList>
            <person name="Goeker M."/>
        </authorList>
    </citation>
    <scope>NUCLEOTIDE SEQUENCE [LARGE SCALE GENOMIC DNA]</scope>
    <source>
        <strain evidence="17 18">DSM 29057</strain>
    </source>
</reference>
<dbReference type="OrthoDB" id="594725at2"/>
<evidence type="ECO:0000256" key="8">
    <source>
        <dbReference type="ARBA" id="ARBA00022741"/>
    </source>
</evidence>
<evidence type="ECO:0000256" key="7">
    <source>
        <dbReference type="ARBA" id="ARBA00022692"/>
    </source>
</evidence>
<keyword evidence="6" id="KW-0808">Transferase</keyword>
<evidence type="ECO:0000256" key="13">
    <source>
        <dbReference type="ARBA" id="ARBA00023136"/>
    </source>
</evidence>
<dbReference type="PROSITE" id="PS50109">
    <property type="entry name" value="HIS_KIN"/>
    <property type="match status" value="1"/>
</dbReference>
<dbReference type="SUPFAM" id="SSF55874">
    <property type="entry name" value="ATPase domain of HSP90 chaperone/DNA topoisomerase II/histidine kinase"/>
    <property type="match status" value="1"/>
</dbReference>
<evidence type="ECO:0000256" key="4">
    <source>
        <dbReference type="ARBA" id="ARBA00022475"/>
    </source>
</evidence>
<evidence type="ECO:0000256" key="6">
    <source>
        <dbReference type="ARBA" id="ARBA00022679"/>
    </source>
</evidence>
<name>A0A2P8GBT2_9BACT</name>
<keyword evidence="9 17" id="KW-0418">Kinase</keyword>
<dbReference type="GO" id="GO:0005886">
    <property type="term" value="C:plasma membrane"/>
    <property type="evidence" value="ECO:0007669"/>
    <property type="project" value="UniProtKB-SubCell"/>
</dbReference>
<dbReference type="InterPro" id="IPR004358">
    <property type="entry name" value="Sig_transdc_His_kin-like_C"/>
</dbReference>
<dbReference type="PROSITE" id="PS50885">
    <property type="entry name" value="HAMP"/>
    <property type="match status" value="1"/>
</dbReference>
<sequence length="465" mass="52202">MKIRTRLIILFTVLTIVILSLFATVIFQSAKKSREREYYDLLKKEALTKANLFFNARVEKQTLQQIYRNNRKTLNEVEVAVYDTAFVLLYHDALDIDFVKEDHRMIRDIYSKGQIQFFQQGWQVVGLSYDFDGRRYAITAAGYDQYGYNKSDSLLVSIFLVFGVSILFIVVAGIFFSRKAFEPVADMISKAKSISVSNLDMRLPGNGSKDELADLAGTFNEMLDRLESSFDAQKRFVSNISHELRTPLSTIITELELSADNGLTEQQYTAAIRNALNDSRRLARLANSLLDFAKASYDPSEITFKPVRIDELLLDARQQLQKADPTYKVDIHFEGDFENDEEISVNGNLYLLKVAFANLFENGCKFSDERQSSVSVSFGKDITLHFSDHGIGIAPDDLPSIFTPFYRGQNGSFADGNGIGLSLTQKIVGLHKGTISVTSTPNLGTTFTVMLPAIGPPVNSLLIKL</sequence>
<dbReference type="InterPro" id="IPR003660">
    <property type="entry name" value="HAMP_dom"/>
</dbReference>
<keyword evidence="10" id="KW-0067">ATP-binding</keyword>
<protein>
    <recommendedName>
        <fullName evidence="3">histidine kinase</fullName>
        <ecNumber evidence="3">2.7.13.3</ecNumber>
    </recommendedName>
</protein>
<feature type="domain" description="Histidine kinase" evidence="15">
    <location>
        <begin position="239"/>
        <end position="455"/>
    </location>
</feature>
<dbReference type="InterPro" id="IPR005467">
    <property type="entry name" value="His_kinase_dom"/>
</dbReference>
<keyword evidence="13 14" id="KW-0472">Membrane</keyword>
<evidence type="ECO:0000256" key="3">
    <source>
        <dbReference type="ARBA" id="ARBA00012438"/>
    </source>
</evidence>
<dbReference type="EC" id="2.7.13.3" evidence="3"/>
<keyword evidence="11 14" id="KW-1133">Transmembrane helix</keyword>
<dbReference type="Gene3D" id="1.10.287.130">
    <property type="match status" value="1"/>
</dbReference>
<dbReference type="CDD" id="cd00082">
    <property type="entry name" value="HisKA"/>
    <property type="match status" value="1"/>
</dbReference>